<dbReference type="AlphaFoldDB" id="A0A9D9DXX5"/>
<evidence type="ECO:0000313" key="2">
    <source>
        <dbReference type="Proteomes" id="UP000823611"/>
    </source>
</evidence>
<sequence>MLSGCGNSTESGSGFKIGIMTGTVAQGEEEYRTAQMLKEKYPDIIECVTYPDNFVKEQETTIANMMQLASDPDIKVIIMCIGITGTSSAFEKVKEERPDILLICGNTVEDPDMMADIVDILIHPDEVNMGYTIPQQAKEMGAETLVHYSFPRHMASPLYKERFEIMKEECERLGITFVEETCPDPMGDLGISGAQMFMLEDIPKKVAQYGKNTAFFNTNCSMQEPLIKASLDNGAIVAQQCCPSPYHGYPGALGISVDEEHAGDTDYIINAIKEKVAEKNGTGRFSTWETPVNMTIIESAVEYAIKYCNGETNGKNDPLALQEAFDKVAGEGNITMSNYKSVITGEELSNVYMILGKYVNF</sequence>
<reference evidence="1" key="1">
    <citation type="submission" date="2020-10" db="EMBL/GenBank/DDBJ databases">
        <authorList>
            <person name="Gilroy R."/>
        </authorList>
    </citation>
    <scope>NUCLEOTIDE SEQUENCE</scope>
    <source>
        <strain evidence="1">F6-4510</strain>
    </source>
</reference>
<reference evidence="1" key="2">
    <citation type="journal article" date="2021" name="PeerJ">
        <title>Extensive microbial diversity within the chicken gut microbiome revealed by metagenomics and culture.</title>
        <authorList>
            <person name="Gilroy R."/>
            <person name="Ravi A."/>
            <person name="Getino M."/>
            <person name="Pursley I."/>
            <person name="Horton D.L."/>
            <person name="Alikhan N.F."/>
            <person name="Baker D."/>
            <person name="Gharbi K."/>
            <person name="Hall N."/>
            <person name="Watson M."/>
            <person name="Adriaenssens E.M."/>
            <person name="Foster-Nyarko E."/>
            <person name="Jarju S."/>
            <person name="Secka A."/>
            <person name="Antonio M."/>
            <person name="Oren A."/>
            <person name="Chaudhuri R.R."/>
            <person name="La Ragione R."/>
            <person name="Hildebrand F."/>
            <person name="Pallen M.J."/>
        </authorList>
    </citation>
    <scope>NUCLEOTIDE SEQUENCE</scope>
    <source>
        <strain evidence="1">F6-4510</strain>
    </source>
</reference>
<name>A0A9D9DXX5_9FIRM</name>
<dbReference type="InterPro" id="IPR024258">
    <property type="entry name" value="DUF3798"/>
</dbReference>
<organism evidence="1 2">
    <name type="scientific">Candidatus Fimicola merdigallinarum</name>
    <dbReference type="NCBI Taxonomy" id="2840819"/>
    <lineage>
        <taxon>Bacteria</taxon>
        <taxon>Bacillati</taxon>
        <taxon>Bacillota</taxon>
        <taxon>Clostridia</taxon>
        <taxon>Lachnospirales</taxon>
        <taxon>Lachnospiraceae</taxon>
        <taxon>Lachnospiraceae incertae sedis</taxon>
        <taxon>Candidatus Fimicola</taxon>
    </lineage>
</organism>
<dbReference type="EMBL" id="JADIMX010000120">
    <property type="protein sequence ID" value="MBO8434938.1"/>
    <property type="molecule type" value="Genomic_DNA"/>
</dbReference>
<protein>
    <submittedName>
        <fullName evidence="1">DUF3798 domain-containing protein</fullName>
    </submittedName>
</protein>
<gene>
    <name evidence="1" type="ORF">IAC55_06430</name>
</gene>
<dbReference type="Proteomes" id="UP000823611">
    <property type="component" value="Unassembled WGS sequence"/>
</dbReference>
<comment type="caution">
    <text evidence="1">The sequence shown here is derived from an EMBL/GenBank/DDBJ whole genome shotgun (WGS) entry which is preliminary data.</text>
</comment>
<evidence type="ECO:0000313" key="1">
    <source>
        <dbReference type="EMBL" id="MBO8434938.1"/>
    </source>
</evidence>
<dbReference type="Gene3D" id="3.40.50.11390">
    <property type="match status" value="1"/>
</dbReference>
<accession>A0A9D9DXX5</accession>
<proteinExistence type="predicted"/>
<dbReference type="Pfam" id="PF12683">
    <property type="entry name" value="DUF3798"/>
    <property type="match status" value="1"/>
</dbReference>